<feature type="region of interest" description="Disordered" evidence="2">
    <location>
        <begin position="1"/>
        <end position="31"/>
    </location>
</feature>
<dbReference type="AlphaFoldDB" id="A0AAD9RQ38"/>
<dbReference type="InterPro" id="IPR037035">
    <property type="entry name" value="GK-like_C_sf"/>
</dbReference>
<evidence type="ECO:0000313" key="5">
    <source>
        <dbReference type="EMBL" id="KAK2583253.1"/>
    </source>
</evidence>
<keyword evidence="6" id="KW-1185">Reference proteome</keyword>
<evidence type="ECO:0000313" key="6">
    <source>
        <dbReference type="Proteomes" id="UP001258017"/>
    </source>
</evidence>
<dbReference type="Pfam" id="PF13660">
    <property type="entry name" value="DUF4147"/>
    <property type="match status" value="1"/>
</dbReference>
<dbReference type="InterPro" id="IPR038614">
    <property type="entry name" value="GK_N_sf"/>
</dbReference>
<dbReference type="SUPFAM" id="SSF82544">
    <property type="entry name" value="GckA/TtuD-like"/>
    <property type="match status" value="1"/>
</dbReference>
<proteinExistence type="inferred from homology"/>
<reference evidence="5" key="2">
    <citation type="journal article" date="2023" name="Commun. Biol.">
        <title>Intrasexual cuticular hydrocarbon dimorphism in a wasp sheds light on hydrocarbon biosynthesis genes in Hymenoptera.</title>
        <authorList>
            <person name="Moris V.C."/>
            <person name="Podsiadlowski L."/>
            <person name="Martin S."/>
            <person name="Oeyen J.P."/>
            <person name="Donath A."/>
            <person name="Petersen M."/>
            <person name="Wilbrandt J."/>
            <person name="Misof B."/>
            <person name="Liedtke D."/>
            <person name="Thamm M."/>
            <person name="Scheiner R."/>
            <person name="Schmitt T."/>
            <person name="Niehuis O."/>
        </authorList>
    </citation>
    <scope>NUCLEOTIDE SEQUENCE</scope>
    <source>
        <strain evidence="5">GBR_01_08_01A</strain>
    </source>
</reference>
<gene>
    <name evidence="5" type="ORF">KPH14_009267</name>
</gene>
<sequence length="688" mass="78233">MHHSKHVDDPSKKKKPRKGKPKILDPASEAARNRRIRAIEEKRQNVINIVKESLAQRREEKLALQDFRFDKEERAKLKLIRDAKKSDNEKEMLKIRDSMSTIVEAGIKCVYTSVILPKKVKYDGRNTMTIKGVKYRLKKNLHIVGWGKEAVTMSAAFERIVGKQLKRGFMVVPRRSVFMMWSFPEAFPKLDSCISYVEAGTDGKPDDKGIAATRKIIEYCKKLKKRDLLVVMLSHNIDDLLCCPREEITLTDKLRLLERLERLHATPEEISIVRNKLSEIRGGDLARAAYPAKIIILITSDVSDEPMDTIGGGPCTYDPKGEKALAVLSKYNLIGKVSQSVRELIQETIPWETAADGQLDDQKKYKFVQSYVIACNADAMECMAVTTYTYGLLPIKLSSVCSGTVEEFGREYAKMASLMILAVEGKITRLEMYEMMKYSPICSLTDQKVQEIFPSKEEWALGLCLLLGGRPTVDPPSNDRKSGPNQELALHFARYWHLRTEQYPILRMYTVWFLGGSSYGDDGNTDAAGAFGYKSLYTDIYPEYKKAKDKYRTVYLDWIKLVEDLASDSEILNARGLVNDYDKIRKMYTAILPDRVLTEHNANLLYQSVNDGDELLELKTGNYYTFTDVGDIYVIRIVRFQCNCDGSCHDAKSKPCDDIECPVERVVSGDESDVVLRYCCKVGARKDT</sequence>
<evidence type="ECO:0000256" key="2">
    <source>
        <dbReference type="SAM" id="MobiDB-lite"/>
    </source>
</evidence>
<feature type="domain" description="MOFRL" evidence="3">
    <location>
        <begin position="464"/>
        <end position="540"/>
    </location>
</feature>
<dbReference type="InterPro" id="IPR039760">
    <property type="entry name" value="MOFRL_protein"/>
</dbReference>
<dbReference type="EMBL" id="JAIFRP010000030">
    <property type="protein sequence ID" value="KAK2583253.1"/>
    <property type="molecule type" value="Genomic_DNA"/>
</dbReference>
<dbReference type="Gene3D" id="3.40.50.10180">
    <property type="entry name" value="Glycerate kinase, MOFRL-like N-terminal domain"/>
    <property type="match status" value="1"/>
</dbReference>
<evidence type="ECO:0000259" key="3">
    <source>
        <dbReference type="Pfam" id="PF05161"/>
    </source>
</evidence>
<dbReference type="Gene3D" id="3.40.1480.10">
    <property type="entry name" value="MOFRL domain"/>
    <property type="match status" value="1"/>
</dbReference>
<dbReference type="GO" id="GO:0008887">
    <property type="term" value="F:glycerate kinase activity"/>
    <property type="evidence" value="ECO:0007669"/>
    <property type="project" value="InterPro"/>
</dbReference>
<dbReference type="PANTHER" id="PTHR12227:SF0">
    <property type="entry name" value="GLYCERATE KINASE"/>
    <property type="match status" value="1"/>
</dbReference>
<dbReference type="PANTHER" id="PTHR12227">
    <property type="entry name" value="GLYCERATE KINASE"/>
    <property type="match status" value="1"/>
</dbReference>
<name>A0AAD9RQ38_9HYME</name>
<evidence type="ECO:0008006" key="7">
    <source>
        <dbReference type="Google" id="ProtNLM"/>
    </source>
</evidence>
<evidence type="ECO:0000259" key="4">
    <source>
        <dbReference type="Pfam" id="PF13660"/>
    </source>
</evidence>
<protein>
    <recommendedName>
        <fullName evidence="7">Glycerate kinase</fullName>
    </recommendedName>
</protein>
<dbReference type="InterPro" id="IPR025286">
    <property type="entry name" value="MOFRL_assoc_dom"/>
</dbReference>
<dbReference type="InterPro" id="IPR007835">
    <property type="entry name" value="MOFRL"/>
</dbReference>
<organism evidence="5 6">
    <name type="scientific">Odynerus spinipes</name>
    <dbReference type="NCBI Taxonomy" id="1348599"/>
    <lineage>
        <taxon>Eukaryota</taxon>
        <taxon>Metazoa</taxon>
        <taxon>Ecdysozoa</taxon>
        <taxon>Arthropoda</taxon>
        <taxon>Hexapoda</taxon>
        <taxon>Insecta</taxon>
        <taxon>Pterygota</taxon>
        <taxon>Neoptera</taxon>
        <taxon>Endopterygota</taxon>
        <taxon>Hymenoptera</taxon>
        <taxon>Apocrita</taxon>
        <taxon>Aculeata</taxon>
        <taxon>Vespoidea</taxon>
        <taxon>Vespidae</taxon>
        <taxon>Eumeninae</taxon>
        <taxon>Odynerus</taxon>
    </lineage>
</organism>
<feature type="compositionally biased region" description="Basic residues" evidence="2">
    <location>
        <begin position="12"/>
        <end position="21"/>
    </location>
</feature>
<dbReference type="Pfam" id="PF05161">
    <property type="entry name" value="MOFRL"/>
    <property type="match status" value="1"/>
</dbReference>
<comment type="similarity">
    <text evidence="1">Belongs to the glycerate kinase type-2 family.</text>
</comment>
<reference evidence="5" key="1">
    <citation type="submission" date="2021-08" db="EMBL/GenBank/DDBJ databases">
        <authorList>
            <person name="Misof B."/>
            <person name="Oliver O."/>
            <person name="Podsiadlowski L."/>
            <person name="Donath A."/>
            <person name="Peters R."/>
            <person name="Mayer C."/>
            <person name="Rust J."/>
            <person name="Gunkel S."/>
            <person name="Lesny P."/>
            <person name="Martin S."/>
            <person name="Oeyen J.P."/>
            <person name="Petersen M."/>
            <person name="Panagiotis P."/>
            <person name="Wilbrandt J."/>
            <person name="Tanja T."/>
        </authorList>
    </citation>
    <scope>NUCLEOTIDE SEQUENCE</scope>
    <source>
        <strain evidence="5">GBR_01_08_01A</strain>
        <tissue evidence="5">Thorax + abdomen</tissue>
    </source>
</reference>
<comment type="caution">
    <text evidence="5">The sequence shown here is derived from an EMBL/GenBank/DDBJ whole genome shotgun (WGS) entry which is preliminary data.</text>
</comment>
<dbReference type="GO" id="GO:0005737">
    <property type="term" value="C:cytoplasm"/>
    <property type="evidence" value="ECO:0007669"/>
    <property type="project" value="TreeGrafter"/>
</dbReference>
<evidence type="ECO:0000256" key="1">
    <source>
        <dbReference type="ARBA" id="ARBA00005393"/>
    </source>
</evidence>
<feature type="compositionally biased region" description="Basic and acidic residues" evidence="2">
    <location>
        <begin position="1"/>
        <end position="11"/>
    </location>
</feature>
<accession>A0AAD9RQ38</accession>
<feature type="domain" description="MOFRL-associated" evidence="4">
    <location>
        <begin position="99"/>
        <end position="345"/>
    </location>
</feature>
<dbReference type="Proteomes" id="UP001258017">
    <property type="component" value="Unassembled WGS sequence"/>
</dbReference>